<accession>G8RV76</accession>
<evidence type="ECO:0000256" key="4">
    <source>
        <dbReference type="ARBA" id="ARBA00022692"/>
    </source>
</evidence>
<dbReference type="InterPro" id="IPR000298">
    <property type="entry name" value="Cyt_c_oxidase-like_su3"/>
</dbReference>
<protein>
    <recommendedName>
        <fullName evidence="3">Probable cytochrome c oxidase subunit 3</fullName>
    </recommendedName>
    <alternativeName>
        <fullName evidence="7">Cytochrome aa3 subunit 3</fullName>
    </alternativeName>
</protein>
<dbReference type="PROSITE" id="PS50253">
    <property type="entry name" value="COX3"/>
    <property type="match status" value="1"/>
</dbReference>
<dbReference type="EMBL" id="CP003169">
    <property type="protein sequence ID" value="AEV71757.1"/>
    <property type="molecule type" value="Genomic_DNA"/>
</dbReference>
<evidence type="ECO:0000256" key="8">
    <source>
        <dbReference type="ARBA" id="ARBA00047816"/>
    </source>
</evidence>
<feature type="transmembrane region" description="Helical" evidence="10">
    <location>
        <begin position="132"/>
        <end position="154"/>
    </location>
</feature>
<dbReference type="AlphaFoldDB" id="G8RV76"/>
<dbReference type="PANTHER" id="PTHR11403">
    <property type="entry name" value="CYTOCHROME C OXIDASE SUBUNIT III"/>
    <property type="match status" value="1"/>
</dbReference>
<dbReference type="InterPro" id="IPR035973">
    <property type="entry name" value="Cyt_c_oxidase_su3-like_sf"/>
</dbReference>
<dbReference type="STRING" id="710685.MycrhN_1133"/>
<name>G8RV76_MYCRN</name>
<proteinExistence type="inferred from homology"/>
<comment type="subcellular location">
    <subcellularLocation>
        <location evidence="9">Cell membrane</location>
        <topology evidence="9">Multi-pass membrane protein</topology>
    </subcellularLocation>
    <subcellularLocation>
        <location evidence="1">Membrane</location>
        <topology evidence="1">Multi-pass membrane protein</topology>
    </subcellularLocation>
</comment>
<keyword evidence="6 10" id="KW-0472">Membrane</keyword>
<dbReference type="PANTHER" id="PTHR11403:SF6">
    <property type="entry name" value="NITRIC OXIDE REDUCTASE SUBUNIT E"/>
    <property type="match status" value="1"/>
</dbReference>
<feature type="transmembrane region" description="Helical" evidence="10">
    <location>
        <begin position="21"/>
        <end position="42"/>
    </location>
</feature>
<reference evidence="12 13" key="1">
    <citation type="submission" date="2011-12" db="EMBL/GenBank/DDBJ databases">
        <title>Complete sequence of Mycobacterium rhodesiae NBB3.</title>
        <authorList>
            <consortium name="US DOE Joint Genome Institute"/>
            <person name="Lucas S."/>
            <person name="Han J."/>
            <person name="Lapidus A."/>
            <person name="Cheng J.-F."/>
            <person name="Goodwin L."/>
            <person name="Pitluck S."/>
            <person name="Peters L."/>
            <person name="Mikhailova N."/>
            <person name="Gu W."/>
            <person name="Detter J.C."/>
            <person name="Han C."/>
            <person name="Tapia R."/>
            <person name="Land M."/>
            <person name="Hauser L."/>
            <person name="Kyrpides N."/>
            <person name="Ivanova N."/>
            <person name="Pagani I."/>
            <person name="Mattes T."/>
            <person name="Holmes A."/>
            <person name="Rutledge P."/>
            <person name="Paulsen I."/>
            <person name="Coleman N."/>
            <person name="Woyke T."/>
        </authorList>
    </citation>
    <scope>NUCLEOTIDE SEQUENCE [LARGE SCALE GENOMIC DNA]</scope>
    <source>
        <strain evidence="12 13">NBB3</strain>
    </source>
</reference>
<dbReference type="Proteomes" id="UP000005442">
    <property type="component" value="Chromosome"/>
</dbReference>
<comment type="similarity">
    <text evidence="2 9">Belongs to the cytochrome c oxidase subunit 3 family.</text>
</comment>
<evidence type="ECO:0000256" key="2">
    <source>
        <dbReference type="ARBA" id="ARBA00010581"/>
    </source>
</evidence>
<keyword evidence="13" id="KW-1185">Reference proteome</keyword>
<evidence type="ECO:0000256" key="5">
    <source>
        <dbReference type="ARBA" id="ARBA00022989"/>
    </source>
</evidence>
<feature type="transmembrane region" description="Helical" evidence="10">
    <location>
        <begin position="174"/>
        <end position="192"/>
    </location>
</feature>
<evidence type="ECO:0000313" key="13">
    <source>
        <dbReference type="Proteomes" id="UP000005442"/>
    </source>
</evidence>
<dbReference type="InterPro" id="IPR024791">
    <property type="entry name" value="Cyt_c/ubiquinol_Oxase_su3"/>
</dbReference>
<dbReference type="GO" id="GO:0004129">
    <property type="term" value="F:cytochrome-c oxidase activity"/>
    <property type="evidence" value="ECO:0007669"/>
    <property type="project" value="UniProtKB-EC"/>
</dbReference>
<organism evidence="12 13">
    <name type="scientific">Mycolicibacterium rhodesiae (strain NBB3)</name>
    <name type="common">Mycobacterium rhodesiae</name>
    <dbReference type="NCBI Taxonomy" id="710685"/>
    <lineage>
        <taxon>Bacteria</taxon>
        <taxon>Bacillati</taxon>
        <taxon>Actinomycetota</taxon>
        <taxon>Actinomycetes</taxon>
        <taxon>Mycobacteriales</taxon>
        <taxon>Mycobacteriaceae</taxon>
        <taxon>Mycolicibacterium</taxon>
    </lineage>
</organism>
<evidence type="ECO:0000256" key="10">
    <source>
        <dbReference type="SAM" id="Phobius"/>
    </source>
</evidence>
<feature type="domain" description="Heme-copper oxidase subunit III family profile" evidence="11">
    <location>
        <begin position="1"/>
        <end position="193"/>
    </location>
</feature>
<evidence type="ECO:0000256" key="7">
    <source>
        <dbReference type="ARBA" id="ARBA00031400"/>
    </source>
</evidence>
<evidence type="ECO:0000256" key="1">
    <source>
        <dbReference type="ARBA" id="ARBA00004141"/>
    </source>
</evidence>
<dbReference type="SUPFAM" id="SSF81452">
    <property type="entry name" value="Cytochrome c oxidase subunit III-like"/>
    <property type="match status" value="1"/>
</dbReference>
<dbReference type="InterPro" id="IPR013833">
    <property type="entry name" value="Cyt_c_oxidase_su3_a-hlx"/>
</dbReference>
<evidence type="ECO:0000256" key="3">
    <source>
        <dbReference type="ARBA" id="ARBA00022347"/>
    </source>
</evidence>
<feature type="transmembrane region" description="Helical" evidence="10">
    <location>
        <begin position="94"/>
        <end position="112"/>
    </location>
</feature>
<evidence type="ECO:0000256" key="6">
    <source>
        <dbReference type="ARBA" id="ARBA00023136"/>
    </source>
</evidence>
<evidence type="ECO:0000259" key="11">
    <source>
        <dbReference type="PROSITE" id="PS50253"/>
    </source>
</evidence>
<dbReference type="GO" id="GO:0019646">
    <property type="term" value="P:aerobic electron transport chain"/>
    <property type="evidence" value="ECO:0007669"/>
    <property type="project" value="InterPro"/>
</dbReference>
<dbReference type="eggNOG" id="COG1845">
    <property type="taxonomic scope" value="Bacteria"/>
</dbReference>
<dbReference type="Gene3D" id="1.20.120.80">
    <property type="entry name" value="Cytochrome c oxidase, subunit III, four-helix bundle"/>
    <property type="match status" value="1"/>
</dbReference>
<comment type="catalytic activity">
    <reaction evidence="8">
        <text>4 Fe(II)-[cytochrome c] + O2 + 8 H(+)(in) = 4 Fe(III)-[cytochrome c] + 2 H2O + 4 H(+)(out)</text>
        <dbReference type="Rhea" id="RHEA:11436"/>
        <dbReference type="Rhea" id="RHEA-COMP:10350"/>
        <dbReference type="Rhea" id="RHEA-COMP:14399"/>
        <dbReference type="ChEBI" id="CHEBI:15377"/>
        <dbReference type="ChEBI" id="CHEBI:15378"/>
        <dbReference type="ChEBI" id="CHEBI:15379"/>
        <dbReference type="ChEBI" id="CHEBI:29033"/>
        <dbReference type="ChEBI" id="CHEBI:29034"/>
        <dbReference type="EC" id="7.1.1.9"/>
    </reaction>
</comment>
<dbReference type="PATRIC" id="fig|710685.3.peg.1142"/>
<dbReference type="Pfam" id="PF00510">
    <property type="entry name" value="COX3"/>
    <property type="match status" value="1"/>
</dbReference>
<evidence type="ECO:0000256" key="9">
    <source>
        <dbReference type="RuleBase" id="RU003376"/>
    </source>
</evidence>
<feature type="transmembrane region" description="Helical" evidence="10">
    <location>
        <begin position="62"/>
        <end position="82"/>
    </location>
</feature>
<dbReference type="KEGG" id="mrh:MycrhN_1133"/>
<keyword evidence="5 10" id="KW-1133">Transmembrane helix</keyword>
<evidence type="ECO:0000313" key="12">
    <source>
        <dbReference type="EMBL" id="AEV71757.1"/>
    </source>
</evidence>
<keyword evidence="4 9" id="KW-0812">Transmembrane</keyword>
<dbReference type="GO" id="GO:0005886">
    <property type="term" value="C:plasma membrane"/>
    <property type="evidence" value="ECO:0007669"/>
    <property type="project" value="UniProtKB-SubCell"/>
</dbReference>
<sequence>MRSAVRRRADPSATHLPGDGAMWVMVLGDLVIFGGYFIVYLVHRAMSPATFLSAQQHLDVTIGVLNTMVLLSSSLLVARSVYATRSDRHKRAVVLIYAAGFCGVVFVAIKAYEWSTKIAAERTVSNEFFSFYYVLTGVHMFHVALGLIILGVCVRELRSPLRRRVSLVEQGATYWHMVDLLWIVIFGLLYVMR</sequence>
<dbReference type="HOGENOM" id="CLU_044071_2_0_11"/>
<gene>
    <name evidence="12" type="ordered locus">MycrhN_1133</name>
</gene>